<protein>
    <submittedName>
        <fullName evidence="1">Uncharacterized protein</fullName>
    </submittedName>
</protein>
<organism evidence="1 2">
    <name type="scientific">Entomophthora muscae</name>
    <dbReference type="NCBI Taxonomy" id="34485"/>
    <lineage>
        <taxon>Eukaryota</taxon>
        <taxon>Fungi</taxon>
        <taxon>Fungi incertae sedis</taxon>
        <taxon>Zoopagomycota</taxon>
        <taxon>Entomophthoromycotina</taxon>
        <taxon>Entomophthoromycetes</taxon>
        <taxon>Entomophthorales</taxon>
        <taxon>Entomophthoraceae</taxon>
        <taxon>Entomophthora</taxon>
    </lineage>
</organism>
<evidence type="ECO:0000313" key="2">
    <source>
        <dbReference type="Proteomes" id="UP001165960"/>
    </source>
</evidence>
<name>A0ACC2U275_9FUNG</name>
<comment type="caution">
    <text evidence="1">The sequence shown here is derived from an EMBL/GenBank/DDBJ whole genome shotgun (WGS) entry which is preliminary data.</text>
</comment>
<evidence type="ECO:0000313" key="1">
    <source>
        <dbReference type="EMBL" id="KAJ9081034.1"/>
    </source>
</evidence>
<reference evidence="1" key="1">
    <citation type="submission" date="2022-04" db="EMBL/GenBank/DDBJ databases">
        <title>Genome of the entomopathogenic fungus Entomophthora muscae.</title>
        <authorList>
            <person name="Elya C."/>
            <person name="Lovett B.R."/>
            <person name="Lee E."/>
            <person name="Macias A.M."/>
            <person name="Hajek A.E."/>
            <person name="De Bivort B.L."/>
            <person name="Kasson M.T."/>
            <person name="De Fine Licht H.H."/>
            <person name="Stajich J.E."/>
        </authorList>
    </citation>
    <scope>NUCLEOTIDE SEQUENCE</scope>
    <source>
        <strain evidence="1">Berkeley</strain>
    </source>
</reference>
<sequence>MPEKEDLCLGVGRRSPRRDLNSGSLNNTTPIQRESGPTYDERAQPFFKRGTRNASEYMNSLLASNPPPPTPSPIMRRFRSFTPELLKSGVPRLTKNSKRQSPSVELPKPKTQAFSKLPTALEKLPKEILETIFSYLSSPRDVIVCTLICYNKLQVSLFNL</sequence>
<proteinExistence type="predicted"/>
<keyword evidence="2" id="KW-1185">Reference proteome</keyword>
<accession>A0ACC2U275</accession>
<gene>
    <name evidence="1" type="ORF">DSO57_1018813</name>
</gene>
<dbReference type="EMBL" id="QTSX02001503">
    <property type="protein sequence ID" value="KAJ9081034.1"/>
    <property type="molecule type" value="Genomic_DNA"/>
</dbReference>
<dbReference type="Proteomes" id="UP001165960">
    <property type="component" value="Unassembled WGS sequence"/>
</dbReference>